<evidence type="ECO:0000256" key="2">
    <source>
        <dbReference type="ARBA" id="ARBA00022491"/>
    </source>
</evidence>
<keyword evidence="6" id="KW-0804">Transcription</keyword>
<comment type="cofactor">
    <cofactor evidence="7">
        <name>Zn(2+)</name>
        <dbReference type="ChEBI" id="CHEBI:29105"/>
    </cofactor>
    <text evidence="7">Binds 1 zinc ion per subunit.</text>
</comment>
<dbReference type="GO" id="GO:0003700">
    <property type="term" value="F:DNA-binding transcription factor activity"/>
    <property type="evidence" value="ECO:0007669"/>
    <property type="project" value="InterPro"/>
</dbReference>
<dbReference type="AlphaFoldDB" id="A0A1H5TKY9"/>
<dbReference type="CDD" id="cd07153">
    <property type="entry name" value="Fur_like"/>
    <property type="match status" value="1"/>
</dbReference>
<feature type="binding site" evidence="8">
    <location>
        <position position="110"/>
    </location>
    <ligand>
        <name>Fe cation</name>
        <dbReference type="ChEBI" id="CHEBI:24875"/>
    </ligand>
</feature>
<comment type="cofactor">
    <cofactor evidence="8">
        <name>Mn(2+)</name>
        <dbReference type="ChEBI" id="CHEBI:29035"/>
    </cofactor>
    <cofactor evidence="8">
        <name>Fe(2+)</name>
        <dbReference type="ChEBI" id="CHEBI:29033"/>
    </cofactor>
    <text evidence="8">Binds 1 Mn(2+) or Fe(2+) ion per subunit.</text>
</comment>
<feature type="binding site" evidence="7">
    <location>
        <position position="140"/>
    </location>
    <ligand>
        <name>Zn(2+)</name>
        <dbReference type="ChEBI" id="CHEBI:29105"/>
    </ligand>
</feature>
<dbReference type="InterPro" id="IPR043135">
    <property type="entry name" value="Fur_C"/>
</dbReference>
<evidence type="ECO:0000256" key="8">
    <source>
        <dbReference type="PIRSR" id="PIRSR602481-2"/>
    </source>
</evidence>
<organism evidence="9 10">
    <name type="scientific">Caloramator fervidus</name>
    <dbReference type="NCBI Taxonomy" id="29344"/>
    <lineage>
        <taxon>Bacteria</taxon>
        <taxon>Bacillati</taxon>
        <taxon>Bacillota</taxon>
        <taxon>Clostridia</taxon>
        <taxon>Eubacteriales</taxon>
        <taxon>Clostridiaceae</taxon>
        <taxon>Caloramator</taxon>
    </lineage>
</organism>
<keyword evidence="8" id="KW-0408">Iron</keyword>
<gene>
    <name evidence="9" type="ORF">SAMN05660865_00654</name>
</gene>
<evidence type="ECO:0000256" key="5">
    <source>
        <dbReference type="ARBA" id="ARBA00023125"/>
    </source>
</evidence>
<protein>
    <submittedName>
        <fullName evidence="9">Fe2+ or Zn2+ uptake regulation protein</fullName>
    </submittedName>
</protein>
<comment type="similarity">
    <text evidence="1">Belongs to the Fur family.</text>
</comment>
<keyword evidence="2" id="KW-0678">Repressor</keyword>
<dbReference type="InterPro" id="IPR036388">
    <property type="entry name" value="WH-like_DNA-bd_sf"/>
</dbReference>
<dbReference type="InterPro" id="IPR036390">
    <property type="entry name" value="WH_DNA-bd_sf"/>
</dbReference>
<keyword evidence="10" id="KW-1185">Reference proteome</keyword>
<reference evidence="10" key="1">
    <citation type="submission" date="2016-10" db="EMBL/GenBank/DDBJ databases">
        <authorList>
            <person name="Varghese N."/>
            <person name="Submissions S."/>
        </authorList>
    </citation>
    <scope>NUCLEOTIDE SEQUENCE [LARGE SCALE GENOMIC DNA]</scope>
    <source>
        <strain evidence="10">DSM 5463</strain>
    </source>
</reference>
<dbReference type="Gene3D" id="3.30.1490.190">
    <property type="match status" value="1"/>
</dbReference>
<dbReference type="PANTHER" id="PTHR33202">
    <property type="entry name" value="ZINC UPTAKE REGULATION PROTEIN"/>
    <property type="match status" value="1"/>
</dbReference>
<dbReference type="Pfam" id="PF01475">
    <property type="entry name" value="FUR"/>
    <property type="match status" value="1"/>
</dbReference>
<dbReference type="GO" id="GO:0008270">
    <property type="term" value="F:zinc ion binding"/>
    <property type="evidence" value="ECO:0007669"/>
    <property type="project" value="TreeGrafter"/>
</dbReference>
<feature type="binding site" evidence="7">
    <location>
        <position position="94"/>
    </location>
    <ligand>
        <name>Zn(2+)</name>
        <dbReference type="ChEBI" id="CHEBI:29105"/>
    </ligand>
</feature>
<dbReference type="EMBL" id="FNUK01000006">
    <property type="protein sequence ID" value="SEF63459.1"/>
    <property type="molecule type" value="Genomic_DNA"/>
</dbReference>
<name>A0A1H5TKY9_9CLOT</name>
<dbReference type="PANTHER" id="PTHR33202:SF8">
    <property type="entry name" value="PEROXIDE-RESPONSIVE REPRESSOR PERR"/>
    <property type="match status" value="1"/>
</dbReference>
<keyword evidence="7" id="KW-0479">Metal-binding</keyword>
<dbReference type="OrthoDB" id="8659436at2"/>
<dbReference type="Gene3D" id="1.10.10.10">
    <property type="entry name" value="Winged helix-like DNA-binding domain superfamily/Winged helix DNA-binding domain"/>
    <property type="match status" value="1"/>
</dbReference>
<evidence type="ECO:0000313" key="10">
    <source>
        <dbReference type="Proteomes" id="UP000242850"/>
    </source>
</evidence>
<evidence type="ECO:0000313" key="9">
    <source>
        <dbReference type="EMBL" id="SEF63459.1"/>
    </source>
</evidence>
<feature type="binding site" evidence="7">
    <location>
        <position position="97"/>
    </location>
    <ligand>
        <name>Zn(2+)</name>
        <dbReference type="ChEBI" id="CHEBI:29105"/>
    </ligand>
</feature>
<accession>A0A1H5TKY9</accession>
<keyword evidence="3 7" id="KW-0862">Zinc</keyword>
<proteinExistence type="inferred from homology"/>
<evidence type="ECO:0000256" key="6">
    <source>
        <dbReference type="ARBA" id="ARBA00023163"/>
    </source>
</evidence>
<dbReference type="RefSeq" id="WP_103895659.1">
    <property type="nucleotide sequence ID" value="NZ_FNUK01000006.1"/>
</dbReference>
<keyword evidence="4" id="KW-0805">Transcription regulation</keyword>
<dbReference type="SUPFAM" id="SSF46785">
    <property type="entry name" value="Winged helix' DNA-binding domain"/>
    <property type="match status" value="1"/>
</dbReference>
<dbReference type="Proteomes" id="UP000242850">
    <property type="component" value="Unassembled WGS sequence"/>
</dbReference>
<evidence type="ECO:0000256" key="7">
    <source>
        <dbReference type="PIRSR" id="PIRSR602481-1"/>
    </source>
</evidence>
<dbReference type="GO" id="GO:0045892">
    <property type="term" value="P:negative regulation of DNA-templated transcription"/>
    <property type="evidence" value="ECO:0007669"/>
    <property type="project" value="TreeGrafter"/>
</dbReference>
<evidence type="ECO:0000256" key="3">
    <source>
        <dbReference type="ARBA" id="ARBA00022833"/>
    </source>
</evidence>
<keyword evidence="5" id="KW-0238">DNA-binding</keyword>
<dbReference type="GO" id="GO:0000976">
    <property type="term" value="F:transcription cis-regulatory region binding"/>
    <property type="evidence" value="ECO:0007669"/>
    <property type="project" value="TreeGrafter"/>
</dbReference>
<feature type="binding site" evidence="7">
    <location>
        <position position="137"/>
    </location>
    <ligand>
        <name>Zn(2+)</name>
        <dbReference type="ChEBI" id="CHEBI:29105"/>
    </ligand>
</feature>
<sequence length="154" mass="18193">MDISYFKRMFEKNNYKFTKQKQLILDVIIKSPVHLSAKEIYEKVKDKNIGLATVYRTLKLFKKLGIIKEINVSGVSYYEMKMFSKNPLHIHFKCLNCGKTIDINSKISVEYVKLNNRLEEENNIEIHDMDMMLYGLCNICREELKCQGQLNLEE</sequence>
<dbReference type="InterPro" id="IPR002481">
    <property type="entry name" value="FUR"/>
</dbReference>
<dbReference type="GO" id="GO:1900376">
    <property type="term" value="P:regulation of secondary metabolite biosynthetic process"/>
    <property type="evidence" value="ECO:0007669"/>
    <property type="project" value="TreeGrafter"/>
</dbReference>
<evidence type="ECO:0000256" key="1">
    <source>
        <dbReference type="ARBA" id="ARBA00007957"/>
    </source>
</evidence>
<evidence type="ECO:0000256" key="4">
    <source>
        <dbReference type="ARBA" id="ARBA00023015"/>
    </source>
</evidence>